<dbReference type="InterPro" id="IPR012340">
    <property type="entry name" value="NA-bd_OB-fold"/>
</dbReference>
<dbReference type="OrthoDB" id="146701at2157"/>
<dbReference type="Gene3D" id="1.10.8.10">
    <property type="entry name" value="DNA helicase RuvA subunit, C-terminal domain"/>
    <property type="match status" value="1"/>
</dbReference>
<keyword evidence="4" id="KW-0234">DNA repair</keyword>
<dbReference type="SMART" id="SM00278">
    <property type="entry name" value="HhH1"/>
    <property type="match status" value="2"/>
</dbReference>
<keyword evidence="6" id="KW-0067">ATP-binding</keyword>
<proteinExistence type="inferred from homology"/>
<dbReference type="InterPro" id="IPR003583">
    <property type="entry name" value="Hlx-hairpin-Hlx_DNA-bd_motif"/>
</dbReference>
<evidence type="ECO:0000259" key="5">
    <source>
        <dbReference type="SMART" id="SM00278"/>
    </source>
</evidence>
<dbReference type="GO" id="GO:0003677">
    <property type="term" value="F:DNA binding"/>
    <property type="evidence" value="ECO:0007669"/>
    <property type="project" value="UniProtKB-KW"/>
</dbReference>
<dbReference type="Gene3D" id="1.10.150.20">
    <property type="entry name" value="5' to 3' exonuclease, C-terminal subdomain"/>
    <property type="match status" value="1"/>
</dbReference>
<dbReference type="GO" id="GO:0006310">
    <property type="term" value="P:DNA recombination"/>
    <property type="evidence" value="ECO:0007669"/>
    <property type="project" value="InterPro"/>
</dbReference>
<dbReference type="GO" id="GO:0005524">
    <property type="term" value="F:ATP binding"/>
    <property type="evidence" value="ECO:0007669"/>
    <property type="project" value="InterPro"/>
</dbReference>
<dbReference type="CDD" id="cd14332">
    <property type="entry name" value="UBA_RuvA_C"/>
    <property type="match status" value="1"/>
</dbReference>
<dbReference type="SUPFAM" id="SSF50249">
    <property type="entry name" value="Nucleic acid-binding proteins"/>
    <property type="match status" value="1"/>
</dbReference>
<dbReference type="RefSeq" id="WP_074370549.1">
    <property type="nucleotide sequence ID" value="NZ_FMID01000055.1"/>
</dbReference>
<dbReference type="Pfam" id="PF07499">
    <property type="entry name" value="RuvA_C"/>
    <property type="match status" value="1"/>
</dbReference>
<keyword evidence="2" id="KW-0227">DNA damage</keyword>
<keyword evidence="6" id="KW-0547">Nucleotide-binding</keyword>
<dbReference type="SUPFAM" id="SSF47781">
    <property type="entry name" value="RuvA domain 2-like"/>
    <property type="match status" value="1"/>
</dbReference>
<gene>
    <name evidence="6" type="primary">ruvA</name>
    <name evidence="6" type="ORF">L21_2258</name>
</gene>
<organism evidence="6 7">
    <name type="scientific">Methanoculleus chikugoensis</name>
    <dbReference type="NCBI Taxonomy" id="118126"/>
    <lineage>
        <taxon>Archaea</taxon>
        <taxon>Methanobacteriati</taxon>
        <taxon>Methanobacteriota</taxon>
        <taxon>Stenosarchaea group</taxon>
        <taxon>Methanomicrobia</taxon>
        <taxon>Methanomicrobiales</taxon>
        <taxon>Methanomicrobiaceae</taxon>
        <taxon>Methanoculleus</taxon>
    </lineage>
</organism>
<evidence type="ECO:0000313" key="7">
    <source>
        <dbReference type="Proteomes" id="UP000184671"/>
    </source>
</evidence>
<evidence type="ECO:0000256" key="2">
    <source>
        <dbReference type="ARBA" id="ARBA00022763"/>
    </source>
</evidence>
<sequence>MIAQLSGDVISTGDRWVVIDIGGVGYQVQVTGPALETLRQAQGRVTVHTHMVVRDDDIRLFGFLHQRERELFTILIGVSGIGPQTAMNILSGIAFEDFAVAILDGDEKTLTRIPGIGKKGAGRLILELKEKMKKHADILAAGRRPTGANDAASALISLGFSPQEAGEAVDAVLPGLPDANVQSLIRAALAYLRERRS</sequence>
<dbReference type="Gene3D" id="2.40.50.140">
    <property type="entry name" value="Nucleic acid-binding proteins"/>
    <property type="match status" value="1"/>
</dbReference>
<dbReference type="InterPro" id="IPR000085">
    <property type="entry name" value="RuvA"/>
</dbReference>
<dbReference type="Proteomes" id="UP000184671">
    <property type="component" value="Unassembled WGS sequence"/>
</dbReference>
<evidence type="ECO:0000256" key="1">
    <source>
        <dbReference type="ARBA" id="ARBA00022490"/>
    </source>
</evidence>
<keyword evidence="1" id="KW-0963">Cytoplasm</keyword>
<dbReference type="AlphaFoldDB" id="A0A1M4MNB3"/>
<dbReference type="EMBL" id="FMID01000055">
    <property type="protein sequence ID" value="SCL76332.1"/>
    <property type="molecule type" value="Genomic_DNA"/>
</dbReference>
<feature type="domain" description="Helix-hairpin-helix DNA-binding motif class 1" evidence="5">
    <location>
        <begin position="73"/>
        <end position="92"/>
    </location>
</feature>
<dbReference type="Pfam" id="PF14520">
    <property type="entry name" value="HHH_5"/>
    <property type="match status" value="1"/>
</dbReference>
<evidence type="ECO:0000256" key="4">
    <source>
        <dbReference type="ARBA" id="ARBA00023204"/>
    </source>
</evidence>
<protein>
    <submittedName>
        <fullName evidence="6">Holliday junction ATP-dependent DNA helicase RuvA</fullName>
        <ecNumber evidence="6">3.6.4.12</ecNumber>
    </submittedName>
</protein>
<dbReference type="InterPro" id="IPR036267">
    <property type="entry name" value="RuvA_C_sf"/>
</dbReference>
<evidence type="ECO:0000313" key="6">
    <source>
        <dbReference type="EMBL" id="SCL76332.1"/>
    </source>
</evidence>
<evidence type="ECO:0000256" key="3">
    <source>
        <dbReference type="ARBA" id="ARBA00023125"/>
    </source>
</evidence>
<dbReference type="HAMAP" id="MF_00031">
    <property type="entry name" value="DNA_HJ_migration_RuvA"/>
    <property type="match status" value="1"/>
</dbReference>
<keyword evidence="3" id="KW-0238">DNA-binding</keyword>
<keyword evidence="6" id="KW-0378">Hydrolase</keyword>
<dbReference type="EC" id="3.6.4.12" evidence="6"/>
<dbReference type="InterPro" id="IPR013849">
    <property type="entry name" value="DNA_helicase_Holl-junc_RuvA_I"/>
</dbReference>
<dbReference type="InterPro" id="IPR010994">
    <property type="entry name" value="RuvA_2-like"/>
</dbReference>
<feature type="domain" description="Helix-hairpin-helix DNA-binding motif class 1" evidence="5">
    <location>
        <begin position="108"/>
        <end position="127"/>
    </location>
</feature>
<name>A0A1M4MNB3_9EURY</name>
<dbReference type="GO" id="GO:0009378">
    <property type="term" value="F:four-way junction helicase activity"/>
    <property type="evidence" value="ECO:0007669"/>
    <property type="project" value="InterPro"/>
</dbReference>
<dbReference type="SUPFAM" id="SSF46929">
    <property type="entry name" value="DNA helicase RuvA subunit, C-terminal domain"/>
    <property type="match status" value="1"/>
</dbReference>
<dbReference type="Pfam" id="PF01330">
    <property type="entry name" value="RuvA_N"/>
    <property type="match status" value="1"/>
</dbReference>
<dbReference type="GO" id="GO:0016787">
    <property type="term" value="F:hydrolase activity"/>
    <property type="evidence" value="ECO:0007669"/>
    <property type="project" value="UniProtKB-KW"/>
</dbReference>
<dbReference type="STRING" id="118126.L21_2258"/>
<accession>A0A1M4MNB3</accession>
<keyword evidence="6" id="KW-0347">Helicase</keyword>
<dbReference type="GO" id="GO:0006281">
    <property type="term" value="P:DNA repair"/>
    <property type="evidence" value="ECO:0007669"/>
    <property type="project" value="UniProtKB-KW"/>
</dbReference>
<dbReference type="InterPro" id="IPR011114">
    <property type="entry name" value="RuvA_C"/>
</dbReference>
<dbReference type="GO" id="GO:0009379">
    <property type="term" value="C:Holliday junction helicase complex"/>
    <property type="evidence" value="ECO:0007669"/>
    <property type="project" value="InterPro"/>
</dbReference>
<reference evidence="6 7" key="1">
    <citation type="submission" date="2016-08" db="EMBL/GenBank/DDBJ databases">
        <authorList>
            <person name="Seilhamer J.J."/>
        </authorList>
    </citation>
    <scope>NUCLEOTIDE SEQUENCE [LARGE SCALE GENOMIC DNA]</scope>
    <source>
        <strain evidence="6">L21-II-0</strain>
    </source>
</reference>
<dbReference type="NCBIfam" id="TIGR00084">
    <property type="entry name" value="ruvA"/>
    <property type="match status" value="1"/>
</dbReference>